<name>A0A6I3KBI8_9CORY</name>
<protein>
    <submittedName>
        <fullName evidence="9">Tape measure protein</fullName>
    </submittedName>
</protein>
<reference evidence="9 10" key="1">
    <citation type="submission" date="2019-07" db="EMBL/GenBank/DDBJ databases">
        <title>Draft genome of C. aurimucosum strain 332.</title>
        <authorList>
            <person name="Pacheco L.G.C."/>
            <person name="Aguiar E.R.G.R."/>
            <person name="Barberis C.M."/>
            <person name="Almuzara M.N."/>
            <person name="Traglia G.M."/>
            <person name="Santos C.S."/>
            <person name="Vay C.A."/>
            <person name="Rocha D.J.P.G."/>
        </authorList>
    </citation>
    <scope>NUCLEOTIDE SEQUENCE [LARGE SCALE GENOMIC DNA]</scope>
    <source>
        <strain evidence="9 10">332</strain>
    </source>
</reference>
<feature type="region of interest" description="Disordered" evidence="6">
    <location>
        <begin position="19"/>
        <end position="41"/>
    </location>
</feature>
<feature type="coiled-coil region" evidence="5">
    <location>
        <begin position="48"/>
        <end position="166"/>
    </location>
</feature>
<evidence type="ECO:0000259" key="8">
    <source>
        <dbReference type="Pfam" id="PF20155"/>
    </source>
</evidence>
<feature type="coiled-coil region" evidence="5">
    <location>
        <begin position="1824"/>
        <end position="1858"/>
    </location>
</feature>
<dbReference type="EMBL" id="VIOG01000004">
    <property type="protein sequence ID" value="MTD91112.1"/>
    <property type="molecule type" value="Genomic_DNA"/>
</dbReference>
<sequence length="2144" mass="231789">MSAGFVAVPVVPTFKGMSKEFSQRLEKPAQESGKRAGEAISKGLGSAVDNLERQVKASSTKLNELDRAYETSVGKRAAQQEKLEAVTLRLQDAEEKYQKALEKGGKGTAELAKVKEAKARVIGETEKLEQAEIDVRVAEEKHKNQLEDLQSTLSRYDQAQDQLADQLGVTRSELSKMGGEFSKLDTAMDDSSNKAEGWGSRFAGILKPLGKLGGLAVGLAGINSMAGTLQAGFDKVTSIEDTTASLGILMGSAEEATKVMGQLQESNQGTPYSFDAWADAGKNLIAFGVDAGKVSDIVTGLGEAASASGKGEDALNSMASAFGKAAASGKISMDTINSLAEGGVQGLAIMANEYGVTTEEMQKMISKGAVEASEGIDILTKGILEGSSGIAGEVASMSGVMGEMAETTSGRLTNMKAAFNNAAKAVFAEINPLIGDAAKQMTDWTYAGIDLFKTYMVPAIHDGVDAAKNVMEQIKPALEATRDVLKTVVEWLKSSAEWLLKNKDWVSSLAVSVGVLVGSYKLWVQYQKIMAAGGFVKWLVAGVKATKLWTAVTKGAAAAQTVLNAVMSANPIGLVVVAIAALVAGLTWFFTKTETGRELWQKFTEALGAGWDWFVGKFQAGVDWVKEKWAVFTDALATGWENYIKPVFDAILQVAKVTIGVIGTLILAPLLVGWNVLSAGIKAGWETIIKPVWEALVGFAQNTLWPIVQGVFGFIKSAWQVMADAMGAVWGWLRDNIFAPFMDSLSNLAAWFKARVDDMVAVWNWFQGLLQAGWQFIDSWVFAPLRAGLQFVADWFRARVDDMLAIWQGFQNVLKAGWEFVNQYVFQPFKGVLETMQGWFRTTVDNIGKIWDGIKEKTKAPVQFVVDVVYNNGIRKAWNAVAGLVGLDKLKEIKFATGGILPGYTPGRDPYTFIEPRTGMRIGLSGGEGILRPEATRALGKDWLDNVNAAARQGGVEGVRNRLKRSHFANGGVIDLGNFAKGGFTNLAGALSAIQQSHAKFVSRFFPGMFTLTSASRSEPGSMHDFSRQAATDWQAADGQYATQMPTPASKALARAIHKNFPNTTQLIHHPLDGWQNLLNGAPFDYGPGTNSQHGNHVHWGTNSPLRFDGDDIVLDEVPSGTSYNPVSMVKALWDAAIGKIGDFPGADKFGEWGKLPAAYLKTMAESAWNFIKEKAGSLASAFTGGGGARNVQEWAPAATEALRRAGYDDSVLPAMLEQIAIESNGDPSAVNNWDDNAMKGTPSGGLLQVIEPTYRGMRNMYPEAFEGLPDNHLDPVTNMTAALLWTKTRYGGPSNVWPTRGGYAMGGIVDLMKLYDQGGWLEHGKAAMNLSGKPEPVLNHDQWKLIAQMIRSGASMGDVARELGRLVPALKQQTETFAKFADNAQAWLAKAGDYNSFEGINARQGVRRVLDLGLDLPGSEQIRVILDGEKELWDSRARAVGHTEALAEKEQALADAKKKLRELETGEVELSVKDKRKLADAEKALAEAQAEAGKSTSSSASAARRVADAEKALAKARESGDADKIAKAEEKLARAREDSTTSAGKANDKVAKAEEKLSRVREDLGIKQEEDEAKRVEDIEKANEAVIKAEGELATARRKQAEDLDNVVLISQQQIEGLIPQAEALASKLVGMGAPASAVNTGLGMVVGKLASIAGLAGPTGITLGMAMDMLKVGINIIKSIVGAIVDLIHRIQDARITALKTLAEGLQVVADYAALNLELQANVAALQQQLVRGLNEQRVAAFNLKVANRDRMVAEAEGMLAIAQARMKLDGEIEKGAKIAQLKMMGLHEDWDSYNAFQAQVGRGVLAQWSDAALSALFTYEKARAEAFQKELSAKLTQLEAEYELAERVRQNARTQADLITAQERVIKMAARISGMDLEGATGQAQVAKIMAEMAENKKNLDNNVFGRWGYKLGAQGSHANEYRGQLARQESLQAALDAVMRETGVSVGKGQIDRTLDLMSKAAFRGGDAMSVLRSQMPDLVAAETALRTQEAMKPIWDIRDKKRDIDRTAEDFRAEVDHFEKTQPLKEQIKGLDYAIRGLEASSAAFAEGNEKVRGEYLALARANQASAESLGVRWKMDPRYASAHDQVRRETTVVMRGDEVYTADQVDRMLSEVRSSTGAGVKTRISSTLLASARRKELR</sequence>
<evidence type="ECO:0000256" key="6">
    <source>
        <dbReference type="SAM" id="MobiDB-lite"/>
    </source>
</evidence>
<dbReference type="PANTHER" id="PTHR47970">
    <property type="entry name" value="KINESIN-LIKE PROTEIN KIF11"/>
    <property type="match status" value="1"/>
</dbReference>
<evidence type="ECO:0000256" key="7">
    <source>
        <dbReference type="SAM" id="Phobius"/>
    </source>
</evidence>
<feature type="domain" description="Tape measure protein N-terminal" evidence="8">
    <location>
        <begin position="236"/>
        <end position="424"/>
    </location>
</feature>
<keyword evidence="7" id="KW-0472">Membrane</keyword>
<dbReference type="GO" id="GO:0072686">
    <property type="term" value="C:mitotic spindle"/>
    <property type="evidence" value="ECO:0007669"/>
    <property type="project" value="TreeGrafter"/>
</dbReference>
<dbReference type="InterPro" id="IPR047149">
    <property type="entry name" value="KIF11-like"/>
</dbReference>
<keyword evidence="5" id="KW-0175">Coiled coil</keyword>
<feature type="coiled-coil region" evidence="5">
    <location>
        <begin position="1440"/>
        <end position="1520"/>
    </location>
</feature>
<keyword evidence="2" id="KW-0963">Cytoplasm</keyword>
<dbReference type="GO" id="GO:0005876">
    <property type="term" value="C:spindle microtubule"/>
    <property type="evidence" value="ECO:0007669"/>
    <property type="project" value="TreeGrafter"/>
</dbReference>
<feature type="region of interest" description="Disordered" evidence="6">
    <location>
        <begin position="1531"/>
        <end position="1555"/>
    </location>
</feature>
<dbReference type="InterPro" id="IPR023346">
    <property type="entry name" value="Lysozyme-like_dom_sf"/>
</dbReference>
<feature type="transmembrane region" description="Helical" evidence="7">
    <location>
        <begin position="572"/>
        <end position="591"/>
    </location>
</feature>
<dbReference type="GO" id="GO:0008574">
    <property type="term" value="F:plus-end-directed microtubule motor activity"/>
    <property type="evidence" value="ECO:0007669"/>
    <property type="project" value="TreeGrafter"/>
</dbReference>
<keyword evidence="4" id="KW-0206">Cytoskeleton</keyword>
<proteinExistence type="predicted"/>
<feature type="transmembrane region" description="Helical" evidence="7">
    <location>
        <begin position="654"/>
        <end position="677"/>
    </location>
</feature>
<feature type="coiled-coil region" evidence="5">
    <location>
        <begin position="1711"/>
        <end position="1738"/>
    </location>
</feature>
<dbReference type="Proteomes" id="UP000432568">
    <property type="component" value="Unassembled WGS sequence"/>
</dbReference>
<evidence type="ECO:0000256" key="1">
    <source>
        <dbReference type="ARBA" id="ARBA00004245"/>
    </source>
</evidence>
<evidence type="ECO:0000256" key="2">
    <source>
        <dbReference type="ARBA" id="ARBA00022490"/>
    </source>
</evidence>
<dbReference type="SUPFAM" id="SSF53955">
    <property type="entry name" value="Lysozyme-like"/>
    <property type="match status" value="1"/>
</dbReference>
<dbReference type="NCBIfam" id="TIGR02675">
    <property type="entry name" value="tape_meas_nterm"/>
    <property type="match status" value="1"/>
</dbReference>
<comment type="caution">
    <text evidence="9">The sequence shown here is derived from an EMBL/GenBank/DDBJ whole genome shotgun (WGS) entry which is preliminary data.</text>
</comment>
<comment type="subcellular location">
    <subcellularLocation>
        <location evidence="1">Cytoplasm</location>
        <location evidence="1">Cytoskeleton</location>
    </subcellularLocation>
</comment>
<feature type="transmembrane region" description="Helical" evidence="7">
    <location>
        <begin position="505"/>
        <end position="523"/>
    </location>
</feature>
<keyword evidence="7" id="KW-0812">Transmembrane</keyword>
<accession>A0A6I3KBI8</accession>
<gene>
    <name evidence="9" type="ORF">FME68_04280</name>
</gene>
<dbReference type="InterPro" id="IPR013491">
    <property type="entry name" value="Tape_meas_N"/>
</dbReference>
<feature type="transmembrane region" description="Helical" evidence="7">
    <location>
        <begin position="535"/>
        <end position="552"/>
    </location>
</feature>
<evidence type="ECO:0000256" key="4">
    <source>
        <dbReference type="ARBA" id="ARBA00023212"/>
    </source>
</evidence>
<keyword evidence="7" id="KW-1133">Transmembrane helix</keyword>
<keyword evidence="3" id="KW-0505">Motor protein</keyword>
<dbReference type="GO" id="GO:0051231">
    <property type="term" value="P:spindle elongation"/>
    <property type="evidence" value="ECO:0007669"/>
    <property type="project" value="TreeGrafter"/>
</dbReference>
<dbReference type="PANTHER" id="PTHR47970:SF12">
    <property type="entry name" value="KINESIN FAMILY MEMBER 11"/>
    <property type="match status" value="1"/>
</dbReference>
<evidence type="ECO:0000256" key="5">
    <source>
        <dbReference type="SAM" id="Coils"/>
    </source>
</evidence>
<feature type="compositionally biased region" description="Basic and acidic residues" evidence="6">
    <location>
        <begin position="1531"/>
        <end position="1540"/>
    </location>
</feature>
<evidence type="ECO:0000313" key="9">
    <source>
        <dbReference type="EMBL" id="MTD91112.1"/>
    </source>
</evidence>
<organism evidence="9 10">
    <name type="scientific">Corynebacterium aurimucosum</name>
    <dbReference type="NCBI Taxonomy" id="169292"/>
    <lineage>
        <taxon>Bacteria</taxon>
        <taxon>Bacillati</taxon>
        <taxon>Actinomycetota</taxon>
        <taxon>Actinomycetes</taxon>
        <taxon>Mycobacteriales</taxon>
        <taxon>Corynebacteriaceae</taxon>
        <taxon>Corynebacterium</taxon>
    </lineage>
</organism>
<evidence type="ECO:0000256" key="3">
    <source>
        <dbReference type="ARBA" id="ARBA00023175"/>
    </source>
</evidence>
<feature type="compositionally biased region" description="Basic and acidic residues" evidence="6">
    <location>
        <begin position="19"/>
        <end position="37"/>
    </location>
</feature>
<evidence type="ECO:0000313" key="10">
    <source>
        <dbReference type="Proteomes" id="UP000432568"/>
    </source>
</evidence>
<dbReference type="Pfam" id="PF20155">
    <property type="entry name" value="TMP_3"/>
    <property type="match status" value="1"/>
</dbReference>